<keyword evidence="6" id="KW-1185">Reference proteome</keyword>
<accession>A0ABU1NWA5</accession>
<dbReference type="InterPro" id="IPR037923">
    <property type="entry name" value="HTH-like"/>
</dbReference>
<dbReference type="Pfam" id="PF12833">
    <property type="entry name" value="HTH_18"/>
    <property type="match status" value="1"/>
</dbReference>
<dbReference type="InterPro" id="IPR018060">
    <property type="entry name" value="HTH_AraC"/>
</dbReference>
<dbReference type="InterPro" id="IPR009057">
    <property type="entry name" value="Homeodomain-like_sf"/>
</dbReference>
<dbReference type="SUPFAM" id="SSF46689">
    <property type="entry name" value="Homeodomain-like"/>
    <property type="match status" value="2"/>
</dbReference>
<dbReference type="RefSeq" id="WP_310499323.1">
    <property type="nucleotide sequence ID" value="NZ_JAVDSB010000004.1"/>
</dbReference>
<evidence type="ECO:0000256" key="3">
    <source>
        <dbReference type="ARBA" id="ARBA00023163"/>
    </source>
</evidence>
<dbReference type="PROSITE" id="PS01124">
    <property type="entry name" value="HTH_ARAC_FAMILY_2"/>
    <property type="match status" value="1"/>
</dbReference>
<evidence type="ECO:0000259" key="4">
    <source>
        <dbReference type="PROSITE" id="PS01124"/>
    </source>
</evidence>
<dbReference type="PANTHER" id="PTHR43280:SF2">
    <property type="entry name" value="HTH-TYPE TRANSCRIPTIONAL REGULATOR EXSA"/>
    <property type="match status" value="1"/>
</dbReference>
<evidence type="ECO:0000256" key="1">
    <source>
        <dbReference type="ARBA" id="ARBA00023015"/>
    </source>
</evidence>
<dbReference type="SUPFAM" id="SSF51215">
    <property type="entry name" value="Regulatory protein AraC"/>
    <property type="match status" value="1"/>
</dbReference>
<dbReference type="Gene3D" id="1.10.10.60">
    <property type="entry name" value="Homeodomain-like"/>
    <property type="match status" value="2"/>
</dbReference>
<protein>
    <submittedName>
        <fullName evidence="5">AraC-like DNA-binding protein</fullName>
    </submittedName>
</protein>
<comment type="caution">
    <text evidence="5">The sequence shown here is derived from an EMBL/GenBank/DDBJ whole genome shotgun (WGS) entry which is preliminary data.</text>
</comment>
<keyword evidence="3" id="KW-0804">Transcription</keyword>
<dbReference type="PANTHER" id="PTHR43280">
    <property type="entry name" value="ARAC-FAMILY TRANSCRIPTIONAL REGULATOR"/>
    <property type="match status" value="1"/>
</dbReference>
<dbReference type="InterPro" id="IPR003313">
    <property type="entry name" value="AraC-bd"/>
</dbReference>
<organism evidence="5 6">
    <name type="scientific">Paenibacillus qinlingensis</name>
    <dbReference type="NCBI Taxonomy" id="1837343"/>
    <lineage>
        <taxon>Bacteria</taxon>
        <taxon>Bacillati</taxon>
        <taxon>Bacillota</taxon>
        <taxon>Bacilli</taxon>
        <taxon>Bacillales</taxon>
        <taxon>Paenibacillaceae</taxon>
        <taxon>Paenibacillus</taxon>
    </lineage>
</organism>
<dbReference type="Gene3D" id="2.60.120.10">
    <property type="entry name" value="Jelly Rolls"/>
    <property type="match status" value="1"/>
</dbReference>
<gene>
    <name evidence="5" type="ORF">J2736_002950</name>
</gene>
<dbReference type="InterPro" id="IPR018062">
    <property type="entry name" value="HTH_AraC-typ_CS"/>
</dbReference>
<evidence type="ECO:0000313" key="5">
    <source>
        <dbReference type="EMBL" id="MDR6551761.1"/>
    </source>
</evidence>
<evidence type="ECO:0000313" key="6">
    <source>
        <dbReference type="Proteomes" id="UP001267290"/>
    </source>
</evidence>
<keyword evidence="1" id="KW-0805">Transcription regulation</keyword>
<dbReference type="Pfam" id="PF02311">
    <property type="entry name" value="AraC_binding"/>
    <property type="match status" value="1"/>
</dbReference>
<feature type="domain" description="HTH araC/xylS-type" evidence="4">
    <location>
        <begin position="196"/>
        <end position="294"/>
    </location>
</feature>
<dbReference type="InterPro" id="IPR014710">
    <property type="entry name" value="RmlC-like_jellyroll"/>
</dbReference>
<dbReference type="EMBL" id="JAVDSB010000004">
    <property type="protein sequence ID" value="MDR6551761.1"/>
    <property type="molecule type" value="Genomic_DNA"/>
</dbReference>
<dbReference type="SMART" id="SM00342">
    <property type="entry name" value="HTH_ARAC"/>
    <property type="match status" value="1"/>
</dbReference>
<reference evidence="5 6" key="1">
    <citation type="submission" date="2023-07" db="EMBL/GenBank/DDBJ databases">
        <title>Sorghum-associated microbial communities from plants grown in Nebraska, USA.</title>
        <authorList>
            <person name="Schachtman D."/>
        </authorList>
    </citation>
    <scope>NUCLEOTIDE SEQUENCE [LARGE SCALE GENOMIC DNA]</scope>
    <source>
        <strain evidence="5 6">CC258</strain>
    </source>
</reference>
<name>A0ABU1NWA5_9BACL</name>
<proteinExistence type="predicted"/>
<dbReference type="PROSITE" id="PS00041">
    <property type="entry name" value="HTH_ARAC_FAMILY_1"/>
    <property type="match status" value="1"/>
</dbReference>
<keyword evidence="2" id="KW-0238">DNA-binding</keyword>
<dbReference type="Proteomes" id="UP001267290">
    <property type="component" value="Unassembled WGS sequence"/>
</dbReference>
<sequence length="297" mass="34669">MAEYPRYLTEYPNADSTFPFFMKIDRHKQTHITPHRHDFLELSLFVEGGGVETINGQRHTLKPGTMMMLLPYQIHELQYEPTVLPMMYTCNFDIELLSGSNEADWGFQAWLDAQSEAQAPYIYLDPNGICRMTELFAAMYDEYMSDSPWRKYKLKAMLIEIIVEFDRLRLKSMPLIEKSTAVPVMAGTGSNRKNIWPVIQHIHANYREPLTLTELAQQFHFNATHLSELFKKQLGQNFVHFLHEVRIRHASSLLWSTELPVSAISLEVGFGSLQTFSRIFRQLKDCTPLEYRRKRQA</sequence>
<evidence type="ECO:0000256" key="2">
    <source>
        <dbReference type="ARBA" id="ARBA00023125"/>
    </source>
</evidence>